<comment type="caution">
    <text evidence="8">The sequence shown here is derived from an EMBL/GenBank/DDBJ whole genome shotgun (WGS) entry which is preliminary data.</text>
</comment>
<feature type="domain" description="IBB" evidence="7">
    <location>
        <begin position="1"/>
        <end position="55"/>
    </location>
</feature>
<feature type="region of interest" description="Disordered" evidence="6">
    <location>
        <begin position="1"/>
        <end position="58"/>
    </location>
</feature>
<keyword evidence="9" id="KW-1185">Reference proteome</keyword>
<evidence type="ECO:0000256" key="1">
    <source>
        <dbReference type="ARBA" id="ARBA00010394"/>
    </source>
</evidence>
<protein>
    <recommendedName>
        <fullName evidence="7">IBB domain-containing protein</fullName>
    </recommendedName>
</protein>
<dbReference type="InterPro" id="IPR011989">
    <property type="entry name" value="ARM-like"/>
</dbReference>
<organism evidence="8 9">
    <name type="scientific">Chrysochromulina tobinii</name>
    <dbReference type="NCBI Taxonomy" id="1460289"/>
    <lineage>
        <taxon>Eukaryota</taxon>
        <taxon>Haptista</taxon>
        <taxon>Haptophyta</taxon>
        <taxon>Prymnesiophyceae</taxon>
        <taxon>Prymnesiales</taxon>
        <taxon>Chrysochromulinaceae</taxon>
        <taxon>Chrysochromulina</taxon>
    </lineage>
</organism>
<dbReference type="InterPro" id="IPR036975">
    <property type="entry name" value="Importin-a_IBB_sf"/>
</dbReference>
<evidence type="ECO:0000256" key="4">
    <source>
        <dbReference type="PROSITE-ProRule" id="PRU00259"/>
    </source>
</evidence>
<dbReference type="EMBL" id="JWZX01003288">
    <property type="protein sequence ID" value="KOO22312.1"/>
    <property type="molecule type" value="Genomic_DNA"/>
</dbReference>
<dbReference type="GO" id="GO:0006606">
    <property type="term" value="P:protein import into nucleus"/>
    <property type="evidence" value="ECO:0007669"/>
    <property type="project" value="InterPro"/>
</dbReference>
<feature type="repeat" description="ARM" evidence="4">
    <location>
        <begin position="156"/>
        <end position="184"/>
    </location>
</feature>
<evidence type="ECO:0000259" key="7">
    <source>
        <dbReference type="PROSITE" id="PS51214"/>
    </source>
</evidence>
<feature type="repeat" description="ARM" evidence="4">
    <location>
        <begin position="113"/>
        <end position="156"/>
    </location>
</feature>
<dbReference type="Pfam" id="PF00514">
    <property type="entry name" value="Arm"/>
    <property type="match status" value="4"/>
</dbReference>
<dbReference type="Gene3D" id="1.25.10.10">
    <property type="entry name" value="Leucine-rich Repeat Variant"/>
    <property type="match status" value="1"/>
</dbReference>
<dbReference type="SUPFAM" id="SSF48371">
    <property type="entry name" value="ARM repeat"/>
    <property type="match status" value="1"/>
</dbReference>
<proteinExistence type="inferred from homology"/>
<dbReference type="Pfam" id="PF01749">
    <property type="entry name" value="IBB"/>
    <property type="match status" value="1"/>
</dbReference>
<comment type="similarity">
    <text evidence="1">Belongs to the importin alpha family.</text>
</comment>
<name>A0A0M0J7I2_9EUKA</name>
<dbReference type="GO" id="GO:0061608">
    <property type="term" value="F:nuclear import signal receptor activity"/>
    <property type="evidence" value="ECO:0007669"/>
    <property type="project" value="InterPro"/>
</dbReference>
<dbReference type="Proteomes" id="UP000037460">
    <property type="component" value="Unassembled WGS sequence"/>
</dbReference>
<sequence length="317" mass="34693">MDSDNRQPRQGPRNKTLDKDEARRNREETTISLRKEKRAEQLDKKRNMSGATAVSSHTLPNVGSQAWLEANPAQLVEGVNSDDPNHQLPAVTQFRKLLSIERSPPIAEVIAAGVVPRFVQFLQCADNPMLQFEAAWALTNIASGTSEHTRMVIANGAVPIFVQLLMSPNDDVREQAVWALGNIAGDSPECRDLVLGHHVLPPLLEQLNPQSKMSMLRNATWTLSNMCRGKPQPAWHMVAPALPVLAQLVFSNDDEVLADGCWALSYLSDGSNEKIQAVLDTGICARIVELMGHPPASVQTPALRTAGNIVTGDDHQT</sequence>
<dbReference type="SMART" id="SM00185">
    <property type="entry name" value="ARM"/>
    <property type="match status" value="5"/>
</dbReference>
<gene>
    <name evidence="8" type="ORF">Ctob_001368</name>
</gene>
<dbReference type="PROSITE" id="PS50176">
    <property type="entry name" value="ARM_REPEAT"/>
    <property type="match status" value="2"/>
</dbReference>
<evidence type="ECO:0000313" key="8">
    <source>
        <dbReference type="EMBL" id="KOO22312.1"/>
    </source>
</evidence>
<feature type="compositionally biased region" description="Polar residues" evidence="6">
    <location>
        <begin position="49"/>
        <end position="58"/>
    </location>
</feature>
<keyword evidence="2 5" id="KW-0813">Transport</keyword>
<evidence type="ECO:0000256" key="6">
    <source>
        <dbReference type="SAM" id="MobiDB-lite"/>
    </source>
</evidence>
<reference evidence="9" key="1">
    <citation type="journal article" date="2015" name="PLoS Genet.">
        <title>Genome Sequence and Transcriptome Analyses of Chrysochromulina tobin: Metabolic Tools for Enhanced Algal Fitness in the Prominent Order Prymnesiales (Haptophyceae).</title>
        <authorList>
            <person name="Hovde B.T."/>
            <person name="Deodato C.R."/>
            <person name="Hunsperger H.M."/>
            <person name="Ryken S.A."/>
            <person name="Yost W."/>
            <person name="Jha R.K."/>
            <person name="Patterson J."/>
            <person name="Monnat R.J. Jr."/>
            <person name="Barlow S.B."/>
            <person name="Starkenburg S.R."/>
            <person name="Cattolico R.A."/>
        </authorList>
    </citation>
    <scope>NUCLEOTIDE SEQUENCE</scope>
    <source>
        <strain evidence="9">CCMP291</strain>
    </source>
</reference>
<dbReference type="PROSITE" id="PS51214">
    <property type="entry name" value="IBB"/>
    <property type="match status" value="1"/>
</dbReference>
<dbReference type="InterPro" id="IPR002652">
    <property type="entry name" value="Importin-a_IBB"/>
</dbReference>
<dbReference type="PANTHER" id="PTHR23316">
    <property type="entry name" value="IMPORTIN ALPHA"/>
    <property type="match status" value="1"/>
</dbReference>
<dbReference type="AlphaFoldDB" id="A0A0M0J7I2"/>
<dbReference type="OrthoDB" id="29145at2759"/>
<evidence type="ECO:0000313" key="9">
    <source>
        <dbReference type="Proteomes" id="UP000037460"/>
    </source>
</evidence>
<evidence type="ECO:0000256" key="5">
    <source>
        <dbReference type="PROSITE-ProRule" id="PRU00561"/>
    </source>
</evidence>
<accession>A0A0M0J7I2</accession>
<dbReference type="Gene3D" id="1.20.5.690">
    <property type="entry name" value="Importin-alpha, importin-beta-binding domain"/>
    <property type="match status" value="1"/>
</dbReference>
<feature type="compositionally biased region" description="Basic and acidic residues" evidence="6">
    <location>
        <begin position="15"/>
        <end position="46"/>
    </location>
</feature>
<dbReference type="InterPro" id="IPR016024">
    <property type="entry name" value="ARM-type_fold"/>
</dbReference>
<keyword evidence="3" id="KW-0653">Protein transport</keyword>
<feature type="non-terminal residue" evidence="8">
    <location>
        <position position="317"/>
    </location>
</feature>
<evidence type="ECO:0000256" key="2">
    <source>
        <dbReference type="ARBA" id="ARBA00022448"/>
    </source>
</evidence>
<evidence type="ECO:0000256" key="3">
    <source>
        <dbReference type="ARBA" id="ARBA00022927"/>
    </source>
</evidence>
<dbReference type="InterPro" id="IPR000225">
    <property type="entry name" value="Armadillo"/>
</dbReference>